<evidence type="ECO:0000313" key="3">
    <source>
        <dbReference type="WBParaSite" id="TCNE_0000776801-mRNA-1"/>
    </source>
</evidence>
<protein>
    <submittedName>
        <fullName evidence="3">Tnp_DDE_dom domain-containing protein</fullName>
    </submittedName>
</protein>
<sequence>MRNKCANAYDNASQLPAITKLEESERLVGWDTTWKQYFRGKGKRTLTITTTLQQTVVRHHHLENGVLERRFYEVNGEAVHECVKFNNRARKRREEFAAERENVRPSPISNLTT</sequence>
<name>A0A183UGZ8_TOXCA</name>
<dbReference type="EMBL" id="UYWY01019753">
    <property type="protein sequence ID" value="VDM39089.1"/>
    <property type="molecule type" value="Genomic_DNA"/>
</dbReference>
<evidence type="ECO:0000313" key="1">
    <source>
        <dbReference type="EMBL" id="VDM39089.1"/>
    </source>
</evidence>
<proteinExistence type="predicted"/>
<reference evidence="1 2" key="2">
    <citation type="submission" date="2018-11" db="EMBL/GenBank/DDBJ databases">
        <authorList>
            <consortium name="Pathogen Informatics"/>
        </authorList>
    </citation>
    <scope>NUCLEOTIDE SEQUENCE [LARGE SCALE GENOMIC DNA]</scope>
</reference>
<reference evidence="3" key="1">
    <citation type="submission" date="2016-06" db="UniProtKB">
        <authorList>
            <consortium name="WormBaseParasite"/>
        </authorList>
    </citation>
    <scope>IDENTIFICATION</scope>
</reference>
<evidence type="ECO:0000313" key="2">
    <source>
        <dbReference type="Proteomes" id="UP000050794"/>
    </source>
</evidence>
<gene>
    <name evidence="1" type="ORF">TCNE_LOCUS7768</name>
</gene>
<dbReference type="AlphaFoldDB" id="A0A183UGZ8"/>
<accession>A0A183UGZ8</accession>
<dbReference type="WBParaSite" id="TCNE_0000776801-mRNA-1">
    <property type="protein sequence ID" value="TCNE_0000776801-mRNA-1"/>
    <property type="gene ID" value="TCNE_0000776801"/>
</dbReference>
<organism evidence="2 3">
    <name type="scientific">Toxocara canis</name>
    <name type="common">Canine roundworm</name>
    <dbReference type="NCBI Taxonomy" id="6265"/>
    <lineage>
        <taxon>Eukaryota</taxon>
        <taxon>Metazoa</taxon>
        <taxon>Ecdysozoa</taxon>
        <taxon>Nematoda</taxon>
        <taxon>Chromadorea</taxon>
        <taxon>Rhabditida</taxon>
        <taxon>Spirurina</taxon>
        <taxon>Ascaridomorpha</taxon>
        <taxon>Ascaridoidea</taxon>
        <taxon>Toxocaridae</taxon>
        <taxon>Toxocara</taxon>
    </lineage>
</organism>
<keyword evidence="2" id="KW-1185">Reference proteome</keyword>
<dbReference type="Proteomes" id="UP000050794">
    <property type="component" value="Unassembled WGS sequence"/>
</dbReference>